<dbReference type="RefSeq" id="WP_067908792.1">
    <property type="nucleotide sequence ID" value="NZ_BSRZ01000005.1"/>
</dbReference>
<dbReference type="PANTHER" id="PTHR37168:SF1">
    <property type="entry name" value="CRISPR-ASSOCIATED EXONUCLEASE CAS4"/>
    <property type="match status" value="1"/>
</dbReference>
<dbReference type="Pfam" id="PF01930">
    <property type="entry name" value="Cas_Cas4"/>
    <property type="match status" value="1"/>
</dbReference>
<dbReference type="PANTHER" id="PTHR37168">
    <property type="entry name" value="CRISPR-ASSOCIATED EXONUCLEASE CAS4"/>
    <property type="match status" value="1"/>
</dbReference>
<feature type="domain" description="DUF83" evidence="1">
    <location>
        <begin position="8"/>
        <end position="163"/>
    </location>
</feature>
<keyword evidence="3" id="KW-1185">Reference proteome</keyword>
<reference evidence="2" key="1">
    <citation type="submission" date="2023-02" db="EMBL/GenBank/DDBJ databases">
        <title>Actinomadura rubrobrunea NBRC 14622.</title>
        <authorList>
            <person name="Ichikawa N."/>
            <person name="Sato H."/>
            <person name="Tonouchi N."/>
        </authorList>
    </citation>
    <scope>NUCLEOTIDE SEQUENCE</scope>
    <source>
        <strain evidence="2">NBRC 14622</strain>
    </source>
</reference>
<dbReference type="EMBL" id="BSRZ01000005">
    <property type="protein sequence ID" value="GLW64291.1"/>
    <property type="molecule type" value="Genomic_DNA"/>
</dbReference>
<dbReference type="AlphaFoldDB" id="A0A9W6UU48"/>
<dbReference type="Proteomes" id="UP001165124">
    <property type="component" value="Unassembled WGS sequence"/>
</dbReference>
<evidence type="ECO:0000259" key="1">
    <source>
        <dbReference type="Pfam" id="PF01930"/>
    </source>
</evidence>
<accession>A0A9W6UU48</accession>
<proteinExistence type="predicted"/>
<gene>
    <name evidence="2" type="ORF">Arub01_25350</name>
</gene>
<dbReference type="Gene3D" id="3.90.320.10">
    <property type="match status" value="1"/>
</dbReference>
<comment type="caution">
    <text evidence="2">The sequence shown here is derived from an EMBL/GenBank/DDBJ whole genome shotgun (WGS) entry which is preliminary data.</text>
</comment>
<dbReference type="InterPro" id="IPR011604">
    <property type="entry name" value="PDDEXK-like_dom_sf"/>
</dbReference>
<name>A0A9W6UU48_9ACTN</name>
<dbReference type="InterPro" id="IPR022765">
    <property type="entry name" value="Dna2/Cas4_DUF83"/>
</dbReference>
<organism evidence="2 3">
    <name type="scientific">Actinomadura rubrobrunea</name>
    <dbReference type="NCBI Taxonomy" id="115335"/>
    <lineage>
        <taxon>Bacteria</taxon>
        <taxon>Bacillati</taxon>
        <taxon>Actinomycetota</taxon>
        <taxon>Actinomycetes</taxon>
        <taxon>Streptosporangiales</taxon>
        <taxon>Thermomonosporaceae</taxon>
        <taxon>Actinomadura</taxon>
    </lineage>
</organism>
<evidence type="ECO:0000313" key="3">
    <source>
        <dbReference type="Proteomes" id="UP001165124"/>
    </source>
</evidence>
<evidence type="ECO:0000313" key="2">
    <source>
        <dbReference type="EMBL" id="GLW64291.1"/>
    </source>
</evidence>
<sequence length="165" mass="18716">MNRPDIGGVHIKYLVHCPRQLWLYARGYRPEHRSAAVAYGEAVDDTTYTRRRDIDLGEAKIDWVTTGAVVHETKSSRQPSDQHAAQVRHYCLLLDRCGVNVQGGVIHYPVIRRKVDVPWDAGARARAEATERQAQDVIAQSEAPARLPRSRCRGCSYLDYCWAET</sequence>
<protein>
    <submittedName>
        <fullName evidence="2">CRISPR-associated protein Cas4</fullName>
    </submittedName>
</protein>